<dbReference type="InterPro" id="IPR011042">
    <property type="entry name" value="6-blade_b-propeller_TolB-like"/>
</dbReference>
<dbReference type="InterPro" id="IPR001375">
    <property type="entry name" value="Peptidase_S9_cat"/>
</dbReference>
<gene>
    <name evidence="5" type="ORF">ACETWP_06785</name>
</gene>
<dbReference type="PANTHER" id="PTHR42776:SF27">
    <property type="entry name" value="DIPEPTIDYL PEPTIDASE FAMILY MEMBER 6"/>
    <property type="match status" value="1"/>
</dbReference>
<evidence type="ECO:0000313" key="6">
    <source>
        <dbReference type="Proteomes" id="UP001575652"/>
    </source>
</evidence>
<dbReference type="Gene3D" id="2.120.10.30">
    <property type="entry name" value="TolB, C-terminal domain"/>
    <property type="match status" value="2"/>
</dbReference>
<evidence type="ECO:0000256" key="2">
    <source>
        <dbReference type="ARBA" id="ARBA00022825"/>
    </source>
</evidence>
<sequence>MTTVSAPSISPDGRHAVVAASRPSFDADKSVGQLWMVDLQGAEPPRRFTRGQCDSSPRYSPDGRVIAFLRPDDKGRPQLALVDARGGEPRIVTDRHLGVAGFAFSPDGARIAFASRTPEDGRYGTLDGVGAGAEDPRRITGFKYRGNGLGFTRDKVQGIYLIDVPSVGDEPFVEPVGRAAKALKGMAAESDDGAAASAKDLPHARLLTPEDRDASEPEFSRDGRHLYFTASLHDGADRDLRSMVHRVRVDDAAAAPEPVAGSATAAHGFGTPVFSRDGATLFLLGQELGPDGTDFVARNAGVYALDLADGLPAGEPRLLTDLDASDYGDVHSTLVPHGESRVMAFARVRGSGELHLLDAAGGVETLVSGPLEVTGAAEAGGAVVVAFADPSTTGEVGLVEDGTVLRLTDFSRALRSTTRIAEPRELVVDSADGYPVHGWVFLPEGEGPHPVLLNIHGGPFSQYGWSYFDEAQVYAEAGYAVVQCNPRGSASYGREHGLAIKGAMGTVDLQDVLAFLDGAVAAEPALDGGRVGVLGGSYGGYLTAWTIANDHRFQAAIVERGYLDPLSFIGSSDIGWFFSEAYTGADPEHTLTQSPMARVADVRTPTLVLHSEEDYRCPLEQAQRYYVELLRHGVDAEFLLFPGENHELSRAGTPWHRRQRFEAILEWFGRYLPVGGAAPEAAEATGAPVPANAR</sequence>
<dbReference type="PANTHER" id="PTHR42776">
    <property type="entry name" value="SERINE PEPTIDASE S9 FAMILY MEMBER"/>
    <property type="match status" value="1"/>
</dbReference>
<name>A0ABV4UKY2_9MICC</name>
<comment type="caution">
    <text evidence="5">The sequence shown here is derived from an EMBL/GenBank/DDBJ whole genome shotgun (WGS) entry which is preliminary data.</text>
</comment>
<evidence type="ECO:0000259" key="4">
    <source>
        <dbReference type="Pfam" id="PF00326"/>
    </source>
</evidence>
<protein>
    <submittedName>
        <fullName evidence="5">Prolyl oligopeptidase family serine peptidase</fullName>
    </submittedName>
</protein>
<dbReference type="InterPro" id="IPR029058">
    <property type="entry name" value="AB_hydrolase_fold"/>
</dbReference>
<dbReference type="Pfam" id="PF00326">
    <property type="entry name" value="Peptidase_S9"/>
    <property type="match status" value="1"/>
</dbReference>
<feature type="compositionally biased region" description="Basic and acidic residues" evidence="3">
    <location>
        <begin position="200"/>
        <end position="220"/>
    </location>
</feature>
<reference evidence="5 6" key="1">
    <citation type="submission" date="2024-09" db="EMBL/GenBank/DDBJ databases">
        <authorList>
            <person name="Salinas-Garcia M.A."/>
            <person name="Prieme A."/>
        </authorList>
    </citation>
    <scope>NUCLEOTIDE SEQUENCE [LARGE SCALE GENOMIC DNA]</scope>
    <source>
        <strain evidence="5 6">DSM 21081</strain>
    </source>
</reference>
<keyword evidence="2" id="KW-0645">Protease</keyword>
<dbReference type="EMBL" id="JBHDLJ010000004">
    <property type="protein sequence ID" value="MFB0834286.1"/>
    <property type="molecule type" value="Genomic_DNA"/>
</dbReference>
<accession>A0ABV4UKY2</accession>
<keyword evidence="1" id="KW-0378">Hydrolase</keyword>
<feature type="region of interest" description="Disordered" evidence="3">
    <location>
        <begin position="193"/>
        <end position="220"/>
    </location>
</feature>
<evidence type="ECO:0000256" key="3">
    <source>
        <dbReference type="SAM" id="MobiDB-lite"/>
    </source>
</evidence>
<dbReference type="RefSeq" id="WP_373971454.1">
    <property type="nucleotide sequence ID" value="NZ_JBHDLJ010000004.1"/>
</dbReference>
<organism evidence="5 6">
    <name type="scientific">Arthrobacter halodurans</name>
    <dbReference type="NCBI Taxonomy" id="516699"/>
    <lineage>
        <taxon>Bacteria</taxon>
        <taxon>Bacillati</taxon>
        <taxon>Actinomycetota</taxon>
        <taxon>Actinomycetes</taxon>
        <taxon>Micrococcales</taxon>
        <taxon>Micrococcaceae</taxon>
        <taxon>Arthrobacter</taxon>
    </lineage>
</organism>
<dbReference type="InterPro" id="IPR011659">
    <property type="entry name" value="WD40"/>
</dbReference>
<proteinExistence type="predicted"/>
<dbReference type="SUPFAM" id="SSF82171">
    <property type="entry name" value="DPP6 N-terminal domain-like"/>
    <property type="match status" value="1"/>
</dbReference>
<dbReference type="SUPFAM" id="SSF53474">
    <property type="entry name" value="alpha/beta-Hydrolases"/>
    <property type="match status" value="1"/>
</dbReference>
<dbReference type="Pfam" id="PF07676">
    <property type="entry name" value="PD40"/>
    <property type="match status" value="2"/>
</dbReference>
<keyword evidence="2" id="KW-0720">Serine protease</keyword>
<evidence type="ECO:0000313" key="5">
    <source>
        <dbReference type="EMBL" id="MFB0834286.1"/>
    </source>
</evidence>
<feature type="domain" description="Peptidase S9 prolyl oligopeptidase catalytic" evidence="4">
    <location>
        <begin position="465"/>
        <end position="672"/>
    </location>
</feature>
<keyword evidence="6" id="KW-1185">Reference proteome</keyword>
<evidence type="ECO:0000256" key="1">
    <source>
        <dbReference type="ARBA" id="ARBA00022801"/>
    </source>
</evidence>
<dbReference type="Gene3D" id="3.40.50.1820">
    <property type="entry name" value="alpha/beta hydrolase"/>
    <property type="match status" value="1"/>
</dbReference>
<dbReference type="Proteomes" id="UP001575652">
    <property type="component" value="Unassembled WGS sequence"/>
</dbReference>